<dbReference type="EMBL" id="CAMKVN010007182">
    <property type="protein sequence ID" value="CAI2191197.1"/>
    <property type="molecule type" value="Genomic_DNA"/>
</dbReference>
<evidence type="ECO:0000256" key="1">
    <source>
        <dbReference type="SAM" id="MobiDB-lite"/>
    </source>
</evidence>
<name>A0A9W4T5K4_9GLOM</name>
<protein>
    <submittedName>
        <fullName evidence="3">5592_t:CDS:1</fullName>
    </submittedName>
</protein>
<sequence length="113" mass="12196">MCSQDFYNNLVSCGKSCDQAIDEPSKFESDCRIGNHPIQLEKGGNTNETPQKNDTNANQIPTSNSNSNSSPLSFVATIGTVVGVLTGIVGLITALIILRKKLKERNNNNNNVN</sequence>
<accession>A0A9W4T5K4</accession>
<evidence type="ECO:0000313" key="4">
    <source>
        <dbReference type="Proteomes" id="UP001153678"/>
    </source>
</evidence>
<keyword evidence="4" id="KW-1185">Reference proteome</keyword>
<keyword evidence="2" id="KW-0812">Transmembrane</keyword>
<gene>
    <name evidence="3" type="ORF">FWILDA_LOCUS14953</name>
</gene>
<feature type="region of interest" description="Disordered" evidence="1">
    <location>
        <begin position="33"/>
        <end position="70"/>
    </location>
</feature>
<evidence type="ECO:0000256" key="2">
    <source>
        <dbReference type="SAM" id="Phobius"/>
    </source>
</evidence>
<proteinExistence type="predicted"/>
<organism evidence="3 4">
    <name type="scientific">Funneliformis geosporum</name>
    <dbReference type="NCBI Taxonomy" id="1117311"/>
    <lineage>
        <taxon>Eukaryota</taxon>
        <taxon>Fungi</taxon>
        <taxon>Fungi incertae sedis</taxon>
        <taxon>Mucoromycota</taxon>
        <taxon>Glomeromycotina</taxon>
        <taxon>Glomeromycetes</taxon>
        <taxon>Glomerales</taxon>
        <taxon>Glomeraceae</taxon>
        <taxon>Funneliformis</taxon>
    </lineage>
</organism>
<feature type="transmembrane region" description="Helical" evidence="2">
    <location>
        <begin position="74"/>
        <end position="98"/>
    </location>
</feature>
<feature type="compositionally biased region" description="Polar residues" evidence="1">
    <location>
        <begin position="44"/>
        <end position="62"/>
    </location>
</feature>
<dbReference type="Proteomes" id="UP001153678">
    <property type="component" value="Unassembled WGS sequence"/>
</dbReference>
<dbReference type="OrthoDB" id="2319844at2759"/>
<evidence type="ECO:0000313" key="3">
    <source>
        <dbReference type="EMBL" id="CAI2191197.1"/>
    </source>
</evidence>
<reference evidence="3" key="1">
    <citation type="submission" date="2022-08" db="EMBL/GenBank/DDBJ databases">
        <authorList>
            <person name="Kallberg Y."/>
            <person name="Tangrot J."/>
            <person name="Rosling A."/>
        </authorList>
    </citation>
    <scope>NUCLEOTIDE SEQUENCE</scope>
    <source>
        <strain evidence="3">Wild A</strain>
    </source>
</reference>
<dbReference type="AlphaFoldDB" id="A0A9W4T5K4"/>
<comment type="caution">
    <text evidence="3">The sequence shown here is derived from an EMBL/GenBank/DDBJ whole genome shotgun (WGS) entry which is preliminary data.</text>
</comment>
<keyword evidence="2" id="KW-0472">Membrane</keyword>
<keyword evidence="2" id="KW-1133">Transmembrane helix</keyword>